<dbReference type="Pfam" id="PF08123">
    <property type="entry name" value="DOT1"/>
    <property type="match status" value="1"/>
</dbReference>
<evidence type="ECO:0000256" key="11">
    <source>
        <dbReference type="ARBA" id="ARBA00023163"/>
    </source>
</evidence>
<feature type="compositionally biased region" description="Acidic residues" evidence="16">
    <location>
        <begin position="127"/>
        <end position="137"/>
    </location>
</feature>
<dbReference type="PROSITE" id="PS51569">
    <property type="entry name" value="DOT1"/>
    <property type="match status" value="1"/>
</dbReference>
<comment type="caution">
    <text evidence="18">The sequence shown here is derived from an EMBL/GenBank/DDBJ whole genome shotgun (WGS) entry which is preliminary data.</text>
</comment>
<dbReference type="GO" id="GO:0032259">
    <property type="term" value="P:methylation"/>
    <property type="evidence" value="ECO:0007669"/>
    <property type="project" value="UniProtKB-KW"/>
</dbReference>
<keyword evidence="10 15" id="KW-0805">Transcription regulation</keyword>
<evidence type="ECO:0000256" key="4">
    <source>
        <dbReference type="ARBA" id="ARBA00020987"/>
    </source>
</evidence>
<dbReference type="EC" id="2.1.1.360" evidence="3 15"/>
<keyword evidence="12 15" id="KW-0539">Nucleus</keyword>
<keyword evidence="9 15" id="KW-0156">Chromatin regulator</keyword>
<dbReference type="CDD" id="cd02440">
    <property type="entry name" value="AdoMet_MTases"/>
    <property type="match status" value="1"/>
</dbReference>
<evidence type="ECO:0000256" key="16">
    <source>
        <dbReference type="SAM" id="MobiDB-lite"/>
    </source>
</evidence>
<evidence type="ECO:0000259" key="17">
    <source>
        <dbReference type="PROSITE" id="PS51569"/>
    </source>
</evidence>
<dbReference type="PANTHER" id="PTHR21451">
    <property type="entry name" value="HISTONE H3 METHYLTRANSFERASE"/>
    <property type="match status" value="1"/>
</dbReference>
<reference evidence="18 19" key="1">
    <citation type="submission" date="2024-02" db="EMBL/GenBank/DDBJ databases">
        <title>Discinaceae phylogenomics.</title>
        <authorList>
            <person name="Dirks A.C."/>
            <person name="James T.Y."/>
        </authorList>
    </citation>
    <scope>NUCLEOTIDE SEQUENCE [LARGE SCALE GENOMIC DNA]</scope>
    <source>
        <strain evidence="18 19">ACD0624</strain>
    </source>
</reference>
<evidence type="ECO:0000256" key="12">
    <source>
        <dbReference type="ARBA" id="ARBA00023242"/>
    </source>
</evidence>
<keyword evidence="7 15" id="KW-0949">S-adenosyl-L-methionine</keyword>
<evidence type="ECO:0000256" key="2">
    <source>
        <dbReference type="ARBA" id="ARBA00004123"/>
    </source>
</evidence>
<evidence type="ECO:0000256" key="10">
    <source>
        <dbReference type="ARBA" id="ARBA00023015"/>
    </source>
</evidence>
<dbReference type="InterPro" id="IPR030445">
    <property type="entry name" value="H3-K79_meTrfase"/>
</dbReference>
<dbReference type="PANTHER" id="PTHR21451:SF0">
    <property type="entry name" value="HISTONE-LYSINE N-METHYLTRANSFERASE, H3 LYSINE-79 SPECIFIC"/>
    <property type="match status" value="1"/>
</dbReference>
<feature type="compositionally biased region" description="Low complexity" evidence="16">
    <location>
        <begin position="24"/>
        <end position="38"/>
    </location>
</feature>
<dbReference type="Gene3D" id="1.10.260.170">
    <property type="match status" value="1"/>
</dbReference>
<evidence type="ECO:0000256" key="5">
    <source>
        <dbReference type="ARBA" id="ARBA00022603"/>
    </source>
</evidence>
<evidence type="ECO:0000256" key="8">
    <source>
        <dbReference type="ARBA" id="ARBA00022737"/>
    </source>
</evidence>
<comment type="subcellular location">
    <subcellularLocation>
        <location evidence="2 15">Nucleus</location>
    </subcellularLocation>
</comment>
<keyword evidence="19" id="KW-1185">Reference proteome</keyword>
<organism evidence="18 19">
    <name type="scientific">Discina gigas</name>
    <dbReference type="NCBI Taxonomy" id="1032678"/>
    <lineage>
        <taxon>Eukaryota</taxon>
        <taxon>Fungi</taxon>
        <taxon>Dikarya</taxon>
        <taxon>Ascomycota</taxon>
        <taxon>Pezizomycotina</taxon>
        <taxon>Pezizomycetes</taxon>
        <taxon>Pezizales</taxon>
        <taxon>Discinaceae</taxon>
        <taxon>Discina</taxon>
    </lineage>
</organism>
<evidence type="ECO:0000256" key="9">
    <source>
        <dbReference type="ARBA" id="ARBA00022853"/>
    </source>
</evidence>
<evidence type="ECO:0000256" key="1">
    <source>
        <dbReference type="ARBA" id="ARBA00003482"/>
    </source>
</evidence>
<comment type="catalytic activity">
    <reaction evidence="14 15">
        <text>L-lysyl(79)-[histone H3] + 3 S-adenosyl-L-methionine = N(6),N(6),N(6)-trimethyl-L-lysyl(79)-[histone H3] + 3 S-adenosyl-L-homocysteine + 3 H(+)</text>
        <dbReference type="Rhea" id="RHEA:60328"/>
        <dbReference type="Rhea" id="RHEA-COMP:15549"/>
        <dbReference type="Rhea" id="RHEA-COMP:15552"/>
        <dbReference type="ChEBI" id="CHEBI:15378"/>
        <dbReference type="ChEBI" id="CHEBI:29969"/>
        <dbReference type="ChEBI" id="CHEBI:57856"/>
        <dbReference type="ChEBI" id="CHEBI:59789"/>
        <dbReference type="ChEBI" id="CHEBI:61961"/>
        <dbReference type="EC" id="2.1.1.360"/>
    </reaction>
</comment>
<evidence type="ECO:0000256" key="6">
    <source>
        <dbReference type="ARBA" id="ARBA00022679"/>
    </source>
</evidence>
<evidence type="ECO:0000256" key="7">
    <source>
        <dbReference type="ARBA" id="ARBA00022691"/>
    </source>
</evidence>
<dbReference type="InterPro" id="IPR025789">
    <property type="entry name" value="DOT1_dom"/>
</dbReference>
<dbReference type="Gene3D" id="3.40.50.150">
    <property type="entry name" value="Vaccinia Virus protein VP39"/>
    <property type="match status" value="1"/>
</dbReference>
<keyword evidence="5 15" id="KW-0489">Methyltransferase</keyword>
<keyword evidence="8" id="KW-0677">Repeat</keyword>
<dbReference type="EMBL" id="JBBBZM010000010">
    <property type="protein sequence ID" value="KAL0639557.1"/>
    <property type="molecule type" value="Genomic_DNA"/>
</dbReference>
<keyword evidence="6 15" id="KW-0808">Transferase</keyword>
<accession>A0ABR3GUD6</accession>
<protein>
    <recommendedName>
        <fullName evidence="4 15">Histone-lysine N-methyltransferase, H3 lysine-79 specific</fullName>
        <ecNumber evidence="3 15">2.1.1.360</ecNumber>
    </recommendedName>
    <alternativeName>
        <fullName evidence="13 15">Histone H3-K79 methyltransferase</fullName>
    </alternativeName>
</protein>
<feature type="domain" description="DOT1" evidence="17">
    <location>
        <begin position="231"/>
        <end position="566"/>
    </location>
</feature>
<evidence type="ECO:0000256" key="13">
    <source>
        <dbReference type="ARBA" id="ARBA00029821"/>
    </source>
</evidence>
<gene>
    <name evidence="18" type="primary">DOT1</name>
    <name evidence="18" type="ORF">Q9L58_001383</name>
</gene>
<comment type="similarity">
    <text evidence="15">Belongs to the class I-like SAM-binding methyltransferase superfamily. DOT1 family.</text>
</comment>
<feature type="compositionally biased region" description="Low complexity" evidence="16">
    <location>
        <begin position="91"/>
        <end position="106"/>
    </location>
</feature>
<dbReference type="SUPFAM" id="SSF53335">
    <property type="entry name" value="S-adenosyl-L-methionine-dependent methyltransferases"/>
    <property type="match status" value="1"/>
</dbReference>
<dbReference type="InterPro" id="IPR029063">
    <property type="entry name" value="SAM-dependent_MTases_sf"/>
</dbReference>
<sequence length="570" mass="63734">MSFFAKFNRPGTTPITPQKYTVKTVKVTSESKSKSNTTLIKKEASATQGDGKAKRGGSQVTPLSSSSHGNAKNSPSPSRKRKHVDSMVKGSSSDLLKPPSPESLSSSRHRHTISSSRSPLSVRLESSDDDSSIDQDDGERASKRYKSVSPVASEDSRGRKLVNPLSFRRSSTSSATEDGYFIHAEQIANVGVKSGGKNPTRGMGKISKKARKSVRLIVRTLVFRKSEQKLLDIKLQYPGISQSERYQLVKHSDGDEFNPVADILTTMEYVARHLLTPPQSDEIFSETSGGIVYSMRRAHKHGDSNKFQEGVEKYNRLLRRCRKDGTFKTNITNMKTLPFLLVEHILAQTYARTVAPKVDTLKEYEAFSSTVYGELLPKFTTKLFREAGLTRDKVFVDLGSGTGNVVLHAALEIGCESWGCEIMPNAITLANKQQREFEARCRMWGINPGTVKLEKGDFLENRKIADVLKRTDVLLVNNYVFDASLNQRLLDMFLDLKEGTKIISLKPFVPANHVITTRNAGNPVSRLRMEEKEYFSNSVSWTDAGGKYYMQTVDESMLRDFNEKERNETS</sequence>
<evidence type="ECO:0000256" key="3">
    <source>
        <dbReference type="ARBA" id="ARBA00012190"/>
    </source>
</evidence>
<evidence type="ECO:0000313" key="19">
    <source>
        <dbReference type="Proteomes" id="UP001447188"/>
    </source>
</evidence>
<evidence type="ECO:0000256" key="15">
    <source>
        <dbReference type="PIRNR" id="PIRNR017570"/>
    </source>
</evidence>
<feature type="compositionally biased region" description="Polar residues" evidence="16">
    <location>
        <begin position="58"/>
        <end position="77"/>
    </location>
</feature>
<proteinExistence type="inferred from homology"/>
<dbReference type="PIRSF" id="PIRSF017570">
    <property type="entry name" value="Histone_H3-K79_MeTrfase"/>
    <property type="match status" value="1"/>
</dbReference>
<name>A0ABR3GUD6_9PEZI</name>
<comment type="function">
    <text evidence="1 15">Histone methyltransferase that specifically trimethylates histone H3 to form H3K79me3. This methylation is required for telomere silencing and for the pachytene checkpoint during the meiotic cell cycle by allowing the recruitment of RAD9 to double strand breaks. Nucleosomes are preferred as substrate compared to free histone.</text>
</comment>
<evidence type="ECO:0000256" key="14">
    <source>
        <dbReference type="ARBA" id="ARBA00047770"/>
    </source>
</evidence>
<feature type="region of interest" description="Disordered" evidence="16">
    <location>
        <begin position="24"/>
        <end position="159"/>
    </location>
</feature>
<dbReference type="GO" id="GO:0140999">
    <property type="term" value="F:histone H3K4 trimethyltransferase activity"/>
    <property type="evidence" value="ECO:0007669"/>
    <property type="project" value="UniProtKB-EC"/>
</dbReference>
<evidence type="ECO:0000313" key="18">
    <source>
        <dbReference type="EMBL" id="KAL0639557.1"/>
    </source>
</evidence>
<dbReference type="InterPro" id="IPR021162">
    <property type="entry name" value="Dot1"/>
</dbReference>
<dbReference type="Proteomes" id="UP001447188">
    <property type="component" value="Unassembled WGS sequence"/>
</dbReference>
<keyword evidence="11 15" id="KW-0804">Transcription</keyword>